<dbReference type="SUPFAM" id="SSF48726">
    <property type="entry name" value="Immunoglobulin"/>
    <property type="match status" value="1"/>
</dbReference>
<evidence type="ECO:0000256" key="6">
    <source>
        <dbReference type="ARBA" id="ARBA00022692"/>
    </source>
</evidence>
<evidence type="ECO:0000256" key="2">
    <source>
        <dbReference type="ARBA" id="ARBA00005284"/>
    </source>
</evidence>
<keyword evidence="12" id="KW-1087">Inhibition of host complement factors by virus</keyword>
<sequence>MISPYRSDPRGGGGKEMGAGVPWTGIKARGAGGPITVRVLGWEVAQKATHPCCSCPREAVVSGNPPRCAGRAHRSFAGAGALLVMALGRVGLAVGLWGLLWVGVVVVLANASPGRTITVGPRGNASNAAPSASPRNASAPRTTPTPPQPRKATKSKASTAKPAPPPKTGPPKTSSEPVRCNRHDPLARYGSRVQIRCRFPNSTRTEFRLQIWRYATATDAEIGTAPSLEEVMVNVSAPPGGQLVYDSAPNRTDPHVIWAEGAGPGASPRLYSVVGPLGRQRLIIEELTLETQGMYYWVWGRTDRPSAYGTWVRVRVFRPPSLTIHPHAVLEGQPFKATCTAATYYPGNRAEFVWFEDGRRVFDPAQIHTQTQENPDGFSTVSTVTSAAVGGQGPPRTFTCQLTWHRDSVSFSRRNASGTASVLPRPTITMEFTGDHAVCTAGCVPEGVTFAWFLGDDSSPAEKVAVASQTSCGRPGTATIRSTLPVSYEQTEYICRLAGYPDGIPVLEHHGSHQPPPRDPTERQVIRAVEGAGIGVAVLVAVVLAGTAVVYLTHASSVRYRRLR</sequence>
<organism evidence="17">
    <name type="scientific">Human herpesvirus 2</name>
    <name type="common">HHV-2</name>
    <name type="synonym">Human herpes simplex virus 2</name>
    <dbReference type="NCBI Taxonomy" id="10310"/>
    <lineage>
        <taxon>Viruses</taxon>
        <taxon>Duplodnaviria</taxon>
        <taxon>Heunggongvirae</taxon>
        <taxon>Peploviricota</taxon>
        <taxon>Herviviricetes</taxon>
        <taxon>Herpesvirales</taxon>
        <taxon>Orthoherpesviridae</taxon>
        <taxon>Alphaherpesvirinae</taxon>
        <taxon>Simplexvirus</taxon>
        <taxon>Simplexvirus humanalpha2</taxon>
    </lineage>
</organism>
<keyword evidence="11" id="KW-0325">Glycoprotein</keyword>
<dbReference type="GO" id="GO:0016020">
    <property type="term" value="C:membrane"/>
    <property type="evidence" value="ECO:0007669"/>
    <property type="project" value="UniProtKB-SubCell"/>
</dbReference>
<keyword evidence="5" id="KW-0945">Host-virus interaction</keyword>
<dbReference type="GO" id="GO:0098671">
    <property type="term" value="P:adhesion receptor-mediated virion attachment to host cell"/>
    <property type="evidence" value="ECO:0007669"/>
    <property type="project" value="UniProtKB-KW"/>
</dbReference>
<evidence type="ECO:0000256" key="3">
    <source>
        <dbReference type="ARBA" id="ARBA00011877"/>
    </source>
</evidence>
<keyword evidence="9 15" id="KW-0472">Membrane</keyword>
<accession>A0A481T7B1</accession>
<evidence type="ECO:0000256" key="7">
    <source>
        <dbReference type="ARBA" id="ARBA00022804"/>
    </source>
</evidence>
<dbReference type="InterPro" id="IPR001038">
    <property type="entry name" value="GA_GC"/>
</dbReference>
<evidence type="ECO:0000256" key="12">
    <source>
        <dbReference type="ARBA" id="ARBA00023252"/>
    </source>
</evidence>
<keyword evidence="10" id="KW-1233">Viral attachment to host adhesion receptor</keyword>
<feature type="compositionally biased region" description="Low complexity" evidence="14">
    <location>
        <begin position="121"/>
        <end position="142"/>
    </location>
</feature>
<evidence type="ECO:0000256" key="13">
    <source>
        <dbReference type="ARBA" id="ARBA00023296"/>
    </source>
</evidence>
<keyword evidence="10" id="KW-0946">Virion</keyword>
<evidence type="ECO:0000256" key="15">
    <source>
        <dbReference type="SAM" id="Phobius"/>
    </source>
</evidence>
<comment type="similarity">
    <text evidence="2">Belongs to the herpesviridae glycoprotein C family.</text>
</comment>
<keyword evidence="12" id="KW-0899">Viral immunoevasion</keyword>
<dbReference type="GO" id="GO:0042784">
    <property type="term" value="P:symbiont-mediated suppression of host complement activation"/>
    <property type="evidence" value="ECO:0007669"/>
    <property type="project" value="UniProtKB-KW"/>
</dbReference>
<keyword evidence="6 15" id="KW-0812">Transmembrane</keyword>
<evidence type="ECO:0000256" key="4">
    <source>
        <dbReference type="ARBA" id="ARBA00013989"/>
    </source>
</evidence>
<evidence type="ECO:0000256" key="10">
    <source>
        <dbReference type="ARBA" id="ARBA00023165"/>
    </source>
</evidence>
<feature type="domain" description="Ig-like" evidence="16">
    <location>
        <begin position="320"/>
        <end position="412"/>
    </location>
</feature>
<evidence type="ECO:0000313" key="18">
    <source>
        <dbReference type="EMBL" id="QBH80262.1"/>
    </source>
</evidence>
<dbReference type="PROSITE" id="PS50835">
    <property type="entry name" value="IG_LIKE"/>
    <property type="match status" value="1"/>
</dbReference>
<dbReference type="InterPro" id="IPR007110">
    <property type="entry name" value="Ig-like_dom"/>
</dbReference>
<reference evidence="17" key="1">
    <citation type="submission" date="2018-08" db="EMBL/GenBank/DDBJ databases">
        <title>HSV2 whole genome sequences from clinical isolates.</title>
        <authorList>
            <person name="Roychoudhury P."/>
            <person name="Greninger A.L."/>
            <person name="Jerome K.R."/>
            <person name="Johnston C."/>
            <person name="Wald A."/>
            <person name="Xie H."/>
        </authorList>
    </citation>
    <scope>NUCLEOTIDE SEQUENCE</scope>
    <source>
        <strain evidence="17">2013-34209</strain>
        <strain evidence="18">2014-13047</strain>
    </source>
</reference>
<keyword evidence="7" id="KW-1161">Viral attachment to host cell</keyword>
<proteinExistence type="inferred from homology"/>
<dbReference type="EMBL" id="MH790604">
    <property type="protein sequence ID" value="QBH80262.1"/>
    <property type="molecule type" value="Genomic_DNA"/>
</dbReference>
<evidence type="ECO:0000256" key="1">
    <source>
        <dbReference type="ARBA" id="ARBA00004167"/>
    </source>
</evidence>
<evidence type="ECO:0000256" key="8">
    <source>
        <dbReference type="ARBA" id="ARBA00022989"/>
    </source>
</evidence>
<name>A0A481T7B1_HHV2</name>
<evidence type="ECO:0000313" key="17">
    <source>
        <dbReference type="EMBL" id="QBH77049.1"/>
    </source>
</evidence>
<feature type="transmembrane region" description="Helical" evidence="15">
    <location>
        <begin position="532"/>
        <end position="554"/>
    </location>
</feature>
<dbReference type="GO" id="GO:0046718">
    <property type="term" value="P:symbiont entry into host cell"/>
    <property type="evidence" value="ECO:0007669"/>
    <property type="project" value="UniProtKB-KW"/>
</dbReference>
<keyword evidence="8 15" id="KW-1133">Transmembrane helix</keyword>
<protein>
    <recommendedName>
        <fullName evidence="4">Envelope glycoprotein C</fullName>
    </recommendedName>
</protein>
<organismHost>
    <name type="scientific">Homo sapiens</name>
    <name type="common">Human</name>
    <dbReference type="NCBI Taxonomy" id="9606"/>
</organismHost>
<dbReference type="Pfam" id="PF02124">
    <property type="entry name" value="Marek_A"/>
    <property type="match status" value="1"/>
</dbReference>
<feature type="region of interest" description="Disordered" evidence="14">
    <location>
        <begin position="115"/>
        <end position="185"/>
    </location>
</feature>
<evidence type="ECO:0000256" key="9">
    <source>
        <dbReference type="ARBA" id="ARBA00023136"/>
    </source>
</evidence>
<evidence type="ECO:0000256" key="11">
    <source>
        <dbReference type="ARBA" id="ARBA00023180"/>
    </source>
</evidence>
<evidence type="ECO:0000259" key="16">
    <source>
        <dbReference type="PROSITE" id="PS50835"/>
    </source>
</evidence>
<comment type="subunit">
    <text evidence="3">Interacts with host complement component C3b; this interaction inhibits host immune response by disregulating complement cascade.</text>
</comment>
<feature type="transmembrane region" description="Helical" evidence="15">
    <location>
        <begin position="81"/>
        <end position="109"/>
    </location>
</feature>
<dbReference type="EMBL" id="MH790566">
    <property type="protein sequence ID" value="QBH77049.1"/>
    <property type="molecule type" value="Genomic_DNA"/>
</dbReference>
<dbReference type="Gene3D" id="2.60.40.10">
    <property type="entry name" value="Immunoglobulins"/>
    <property type="match status" value="1"/>
</dbReference>
<evidence type="ECO:0000256" key="14">
    <source>
        <dbReference type="SAM" id="MobiDB-lite"/>
    </source>
</evidence>
<dbReference type="InterPro" id="IPR036179">
    <property type="entry name" value="Ig-like_dom_sf"/>
</dbReference>
<comment type="subcellular location">
    <subcellularLocation>
        <location evidence="1">Membrane</location>
        <topology evidence="1">Single-pass membrane protein</topology>
    </subcellularLocation>
</comment>
<dbReference type="InterPro" id="IPR013783">
    <property type="entry name" value="Ig-like_fold"/>
</dbReference>
<dbReference type="PRINTS" id="PR00668">
    <property type="entry name" value="GLYCPROTEINC"/>
</dbReference>
<evidence type="ECO:0000256" key="5">
    <source>
        <dbReference type="ARBA" id="ARBA00022581"/>
    </source>
</evidence>
<keyword evidence="13" id="KW-1160">Virus entry into host cell</keyword>